<sequence length="64" mass="7459">MKFIKNELRSRMNDDFLSGCMVPFMEKDVFKDVSTDDIILSFQAMKPRRILAPFFALLSILVLD</sequence>
<comment type="caution">
    <text evidence="1">The sequence shown here is derived from an EMBL/GenBank/DDBJ whole genome shotgun (WGS) entry which is preliminary data.</text>
</comment>
<organism evidence="1 2">
    <name type="scientific">Solanum commersonii</name>
    <name type="common">Commerson's wild potato</name>
    <name type="synonym">Commerson's nightshade</name>
    <dbReference type="NCBI Taxonomy" id="4109"/>
    <lineage>
        <taxon>Eukaryota</taxon>
        <taxon>Viridiplantae</taxon>
        <taxon>Streptophyta</taxon>
        <taxon>Embryophyta</taxon>
        <taxon>Tracheophyta</taxon>
        <taxon>Spermatophyta</taxon>
        <taxon>Magnoliopsida</taxon>
        <taxon>eudicotyledons</taxon>
        <taxon>Gunneridae</taxon>
        <taxon>Pentapetalae</taxon>
        <taxon>asterids</taxon>
        <taxon>lamiids</taxon>
        <taxon>Solanales</taxon>
        <taxon>Solanaceae</taxon>
        <taxon>Solanoideae</taxon>
        <taxon>Solaneae</taxon>
        <taxon>Solanum</taxon>
    </lineage>
</organism>
<evidence type="ECO:0000313" key="2">
    <source>
        <dbReference type="Proteomes" id="UP000824120"/>
    </source>
</evidence>
<dbReference type="OrthoDB" id="1303549at2759"/>
<evidence type="ECO:0000313" key="1">
    <source>
        <dbReference type="EMBL" id="KAG5620934.1"/>
    </source>
</evidence>
<dbReference type="AlphaFoldDB" id="A0A9J6A8D7"/>
<name>A0A9J6A8D7_SOLCO</name>
<proteinExistence type="predicted"/>
<gene>
    <name evidence="1" type="ORF">H5410_006152</name>
</gene>
<protein>
    <submittedName>
        <fullName evidence="1">Uncharacterized protein</fullName>
    </submittedName>
</protein>
<keyword evidence="2" id="KW-1185">Reference proteome</keyword>
<dbReference type="Proteomes" id="UP000824120">
    <property type="component" value="Chromosome 2"/>
</dbReference>
<reference evidence="1 2" key="1">
    <citation type="submission" date="2020-09" db="EMBL/GenBank/DDBJ databases">
        <title>De no assembly of potato wild relative species, Solanum commersonii.</title>
        <authorList>
            <person name="Cho K."/>
        </authorList>
    </citation>
    <scope>NUCLEOTIDE SEQUENCE [LARGE SCALE GENOMIC DNA]</scope>
    <source>
        <strain evidence="1">LZ3.2</strain>
        <tissue evidence="1">Leaf</tissue>
    </source>
</reference>
<dbReference type="EMBL" id="JACXVP010000002">
    <property type="protein sequence ID" value="KAG5620934.1"/>
    <property type="molecule type" value="Genomic_DNA"/>
</dbReference>
<accession>A0A9J6A8D7</accession>